<organism evidence="2 3">
    <name type="scientific">Cohnella lubricantis</name>
    <dbReference type="NCBI Taxonomy" id="2163172"/>
    <lineage>
        <taxon>Bacteria</taxon>
        <taxon>Bacillati</taxon>
        <taxon>Bacillota</taxon>
        <taxon>Bacilli</taxon>
        <taxon>Bacillales</taxon>
        <taxon>Paenibacillaceae</taxon>
        <taxon>Cohnella</taxon>
    </lineage>
</organism>
<feature type="domain" description="HTH LytTR-type" evidence="1">
    <location>
        <begin position="13"/>
        <end position="103"/>
    </location>
</feature>
<gene>
    <name evidence="2" type="ORF">H4Q31_06395</name>
</gene>
<protein>
    <submittedName>
        <fullName evidence="2">LytTR family transcriptional regulator DNA-binding domain-containing protein</fullName>
    </submittedName>
</protein>
<keyword evidence="3" id="KW-1185">Reference proteome</keyword>
<comment type="caution">
    <text evidence="2">The sequence shown here is derived from an EMBL/GenBank/DDBJ whole genome shotgun (WGS) entry which is preliminary data.</text>
</comment>
<dbReference type="GO" id="GO:0003677">
    <property type="term" value="F:DNA binding"/>
    <property type="evidence" value="ECO:0007669"/>
    <property type="project" value="UniProtKB-KW"/>
</dbReference>
<dbReference type="Proteomes" id="UP000574133">
    <property type="component" value="Unassembled WGS sequence"/>
</dbReference>
<keyword evidence="2" id="KW-0238">DNA-binding</keyword>
<sequence>MDVAVNLYEHFEPHRDILFFKVGAHGLISFHGRNYNIKKRLSAEQRALLTEDPAFFRLASDCYVNVDKITEIASDQLIFGDRSSTSKCLPVSKRKQQLIKQRMQERSQFAARV</sequence>
<name>A0A841TA96_9BACL</name>
<evidence type="ECO:0000259" key="1">
    <source>
        <dbReference type="Pfam" id="PF04397"/>
    </source>
</evidence>
<proteinExistence type="predicted"/>
<dbReference type="Pfam" id="PF04397">
    <property type="entry name" value="LytTR"/>
    <property type="match status" value="1"/>
</dbReference>
<reference evidence="2 3" key="1">
    <citation type="submission" date="2020-08" db="EMBL/GenBank/DDBJ databases">
        <title>Cohnella phylogeny.</title>
        <authorList>
            <person name="Dunlap C."/>
        </authorList>
    </citation>
    <scope>NUCLEOTIDE SEQUENCE [LARGE SCALE GENOMIC DNA]</scope>
    <source>
        <strain evidence="2 3">DSM 103658</strain>
    </source>
</reference>
<dbReference type="EMBL" id="JACJVN010000024">
    <property type="protein sequence ID" value="MBB6676959.1"/>
    <property type="molecule type" value="Genomic_DNA"/>
</dbReference>
<evidence type="ECO:0000313" key="3">
    <source>
        <dbReference type="Proteomes" id="UP000574133"/>
    </source>
</evidence>
<dbReference type="InterPro" id="IPR007492">
    <property type="entry name" value="LytTR_DNA-bd_dom"/>
</dbReference>
<accession>A0A841TA96</accession>
<dbReference type="AlphaFoldDB" id="A0A841TA96"/>
<dbReference type="RefSeq" id="WP_185178241.1">
    <property type="nucleotide sequence ID" value="NZ_CBCSEP010000008.1"/>
</dbReference>
<evidence type="ECO:0000313" key="2">
    <source>
        <dbReference type="EMBL" id="MBB6676959.1"/>
    </source>
</evidence>
<dbReference type="Gene3D" id="2.40.50.1020">
    <property type="entry name" value="LytTr DNA-binding domain"/>
    <property type="match status" value="1"/>
</dbReference>